<dbReference type="GO" id="GO:0008206">
    <property type="term" value="P:bile acid metabolic process"/>
    <property type="evidence" value="ECO:0007669"/>
    <property type="project" value="UniProtKB-ARBA"/>
</dbReference>
<evidence type="ECO:0000313" key="3">
    <source>
        <dbReference type="EMBL" id="RKP58151.1"/>
    </source>
</evidence>
<dbReference type="AlphaFoldDB" id="A0A494YCZ5"/>
<protein>
    <submittedName>
        <fullName evidence="3">SDR family oxidoreductase</fullName>
    </submittedName>
</protein>
<dbReference type="PRINTS" id="PR00081">
    <property type="entry name" value="GDHRDH"/>
</dbReference>
<dbReference type="GO" id="GO:0016616">
    <property type="term" value="F:oxidoreductase activity, acting on the CH-OH group of donors, NAD or NADP as acceptor"/>
    <property type="evidence" value="ECO:0007669"/>
    <property type="project" value="TreeGrafter"/>
</dbReference>
<dbReference type="PANTHER" id="PTHR42760:SF115">
    <property type="entry name" value="3-OXOACYL-[ACYL-CARRIER-PROTEIN] REDUCTASE FABG"/>
    <property type="match status" value="1"/>
</dbReference>
<dbReference type="PRINTS" id="PR00080">
    <property type="entry name" value="SDRFAMILY"/>
</dbReference>
<dbReference type="Pfam" id="PF13561">
    <property type="entry name" value="adh_short_C2"/>
    <property type="match status" value="1"/>
</dbReference>
<keyword evidence="4" id="KW-1185">Reference proteome</keyword>
<evidence type="ECO:0000256" key="2">
    <source>
        <dbReference type="ARBA" id="ARBA00023002"/>
    </source>
</evidence>
<evidence type="ECO:0000256" key="1">
    <source>
        <dbReference type="ARBA" id="ARBA00006484"/>
    </source>
</evidence>
<reference evidence="3 4" key="1">
    <citation type="submission" date="2018-10" db="EMBL/GenBank/DDBJ databases">
        <title>Cohnella sp. M2MS4P-1, whole genome shotgun sequence.</title>
        <authorList>
            <person name="Tuo L."/>
        </authorList>
    </citation>
    <scope>NUCLEOTIDE SEQUENCE [LARGE SCALE GENOMIC DNA]</scope>
    <source>
        <strain evidence="3 4">M2MS4P-1</strain>
    </source>
</reference>
<name>A0A494YCZ5_9BACL</name>
<dbReference type="PANTHER" id="PTHR42760">
    <property type="entry name" value="SHORT-CHAIN DEHYDROGENASES/REDUCTASES FAMILY MEMBER"/>
    <property type="match status" value="1"/>
</dbReference>
<dbReference type="InterPro" id="IPR036291">
    <property type="entry name" value="NAD(P)-bd_dom_sf"/>
</dbReference>
<gene>
    <name evidence="3" type="ORF">D7Z26_01200</name>
</gene>
<dbReference type="Gene3D" id="3.40.50.720">
    <property type="entry name" value="NAD(P)-binding Rossmann-like Domain"/>
    <property type="match status" value="1"/>
</dbReference>
<comment type="similarity">
    <text evidence="1">Belongs to the short-chain dehydrogenases/reductases (SDR) family.</text>
</comment>
<dbReference type="FunFam" id="3.40.50.720:FF:000084">
    <property type="entry name" value="Short-chain dehydrogenase reductase"/>
    <property type="match status" value="1"/>
</dbReference>
<evidence type="ECO:0000313" key="4">
    <source>
        <dbReference type="Proteomes" id="UP000282076"/>
    </source>
</evidence>
<dbReference type="InterPro" id="IPR002347">
    <property type="entry name" value="SDR_fam"/>
</dbReference>
<dbReference type="InterPro" id="IPR020904">
    <property type="entry name" value="Sc_DH/Rdtase_CS"/>
</dbReference>
<dbReference type="EMBL" id="RBZM01000001">
    <property type="protein sequence ID" value="RKP58151.1"/>
    <property type="molecule type" value="Genomic_DNA"/>
</dbReference>
<dbReference type="OrthoDB" id="9803333at2"/>
<keyword evidence="2" id="KW-0560">Oxidoreductase</keyword>
<dbReference type="Proteomes" id="UP000282076">
    <property type="component" value="Unassembled WGS sequence"/>
</dbReference>
<proteinExistence type="inferred from homology"/>
<sequence>MRLHELEKPLLFRLDSSIIFGYDENYNVVNYSLGGLFLLFNLQSTVSVVIGGNGVLGSAMASALAEAGSKVAIVGRDMEKAKAVCEQIEQAGGSALSIKADATRKDELEAVLARVLEWGGRVDTLVNASGTNSATPFFDIDMDEWDRIMDVNLKSVVLASQIFGKKMIEQGQGGSIINISSVSSEPPLSRVFTYSVSKAGVNSVTKFLAREFAPNKIRVNAIIPGFFPAEQNRAILSPDRVESIMKHTPMNRFGEPEELKGTVVYLASAKASSFVTGALMRVDGGFGAMTI</sequence>
<comment type="caution">
    <text evidence="3">The sequence shown here is derived from an EMBL/GenBank/DDBJ whole genome shotgun (WGS) entry which is preliminary data.</text>
</comment>
<organism evidence="3 4">
    <name type="scientific">Cohnella endophytica</name>
    <dbReference type="NCBI Taxonomy" id="2419778"/>
    <lineage>
        <taxon>Bacteria</taxon>
        <taxon>Bacillati</taxon>
        <taxon>Bacillota</taxon>
        <taxon>Bacilli</taxon>
        <taxon>Bacillales</taxon>
        <taxon>Paenibacillaceae</taxon>
        <taxon>Cohnella</taxon>
    </lineage>
</organism>
<dbReference type="SUPFAM" id="SSF51735">
    <property type="entry name" value="NAD(P)-binding Rossmann-fold domains"/>
    <property type="match status" value="1"/>
</dbReference>
<accession>A0A494YCZ5</accession>
<dbReference type="PROSITE" id="PS00061">
    <property type="entry name" value="ADH_SHORT"/>
    <property type="match status" value="1"/>
</dbReference>